<accession>A0A969W9Y8</accession>
<name>A0A969W9Y8_9GAMM</name>
<dbReference type="Proteomes" id="UP000653472">
    <property type="component" value="Unassembled WGS sequence"/>
</dbReference>
<organism evidence="1 2">
    <name type="scientific">Solimonas marina</name>
    <dbReference type="NCBI Taxonomy" id="2714601"/>
    <lineage>
        <taxon>Bacteria</taxon>
        <taxon>Pseudomonadati</taxon>
        <taxon>Pseudomonadota</taxon>
        <taxon>Gammaproteobacteria</taxon>
        <taxon>Nevskiales</taxon>
        <taxon>Nevskiaceae</taxon>
        <taxon>Solimonas</taxon>
    </lineage>
</organism>
<keyword evidence="2" id="KW-1185">Reference proteome</keyword>
<comment type="caution">
    <text evidence="1">The sequence shown here is derived from an EMBL/GenBank/DDBJ whole genome shotgun (WGS) entry which is preliminary data.</text>
</comment>
<dbReference type="AlphaFoldDB" id="A0A969W9Y8"/>
<reference evidence="1" key="1">
    <citation type="submission" date="2020-03" db="EMBL/GenBank/DDBJ databases">
        <title>Solimonas marina sp. nov., isolated from deep seawater of the Pacific Ocean.</title>
        <authorList>
            <person name="Liu X."/>
            <person name="Lai Q."/>
            <person name="Sun F."/>
            <person name="Gai Y."/>
            <person name="Li G."/>
            <person name="Shao Z."/>
        </authorList>
    </citation>
    <scope>NUCLEOTIDE SEQUENCE</scope>
    <source>
        <strain evidence="1">C16B3</strain>
    </source>
</reference>
<protein>
    <submittedName>
        <fullName evidence="1">Uncharacterized protein</fullName>
    </submittedName>
</protein>
<evidence type="ECO:0000313" key="1">
    <source>
        <dbReference type="EMBL" id="NKF23372.1"/>
    </source>
</evidence>
<proteinExistence type="predicted"/>
<evidence type="ECO:0000313" key="2">
    <source>
        <dbReference type="Proteomes" id="UP000653472"/>
    </source>
</evidence>
<sequence length="164" mass="17587">MKKILALIALAIVLGIGGWWFFVHRAADRFDYTAAFERPAASSGGASLVDVVALAGKRPQDISALLGSPQQCEPGQFSERCRYGGIGVEITYIKGRADWITVPMGGADLAFAPDSLKVIGLPSREPDAFTEHEDIWHGLAGYREVVLSGTPQGAIYARIKVSTP</sequence>
<dbReference type="EMBL" id="JAAVXB010000007">
    <property type="protein sequence ID" value="NKF23372.1"/>
    <property type="molecule type" value="Genomic_DNA"/>
</dbReference>
<gene>
    <name evidence="1" type="ORF">G7Y82_13710</name>
</gene>
<dbReference type="RefSeq" id="WP_168148688.1">
    <property type="nucleotide sequence ID" value="NZ_JAAVXB010000007.1"/>
</dbReference>